<reference evidence="3 4" key="1">
    <citation type="submission" date="2025-04" db="UniProtKB">
        <authorList>
            <consortium name="RefSeq"/>
        </authorList>
    </citation>
    <scope>IDENTIFICATION</scope>
    <source>
        <strain evidence="3 4">Wakin</strain>
        <tissue evidence="3 4">Muscle</tissue>
    </source>
</reference>
<dbReference type="RefSeq" id="XP_026096290.1">
    <property type="nucleotide sequence ID" value="XM_026240505.1"/>
</dbReference>
<name>A0A6P6MHS1_CARAU</name>
<accession>A0A6P6MHS1</accession>
<gene>
    <name evidence="3 4" type="primary">LOC113067984</name>
</gene>
<keyword evidence="2" id="KW-1185">Reference proteome</keyword>
<dbReference type="Proteomes" id="UP000515129">
    <property type="component" value="Linkage group LG30F"/>
</dbReference>
<dbReference type="AlphaFoldDB" id="A0A6P6MHS1"/>
<evidence type="ECO:0000313" key="3">
    <source>
        <dbReference type="RefSeq" id="XP_026096290.1"/>
    </source>
</evidence>
<protein>
    <submittedName>
        <fullName evidence="3 4">Sperm flagellar protein 2-like</fullName>
    </submittedName>
</protein>
<organism evidence="2 3">
    <name type="scientific">Carassius auratus</name>
    <name type="common">Goldfish</name>
    <dbReference type="NCBI Taxonomy" id="7957"/>
    <lineage>
        <taxon>Eukaryota</taxon>
        <taxon>Metazoa</taxon>
        <taxon>Chordata</taxon>
        <taxon>Craniata</taxon>
        <taxon>Vertebrata</taxon>
        <taxon>Euteleostomi</taxon>
        <taxon>Actinopterygii</taxon>
        <taxon>Neopterygii</taxon>
        <taxon>Teleostei</taxon>
        <taxon>Ostariophysi</taxon>
        <taxon>Cypriniformes</taxon>
        <taxon>Cyprinidae</taxon>
        <taxon>Cyprininae</taxon>
        <taxon>Carassius</taxon>
    </lineage>
</organism>
<evidence type="ECO:0000313" key="2">
    <source>
        <dbReference type="Proteomes" id="UP000515129"/>
    </source>
</evidence>
<proteinExistence type="predicted"/>
<sequence length="164" mass="18635">MLDYLSMLLYFCCRPEPAQGFTRALSLVIGHTLHYKHTGPLTQSVPYMEGAGVEECDADEEVESEEAGVSVDDVLRVLNHGVDHVSSRLNRFQTNHRSTDELKEELLKVFKELGFKGEEKIPFSTLSQHPFVQDLMEASSQYLLPDIHKTFQAQQTEDLRSFST</sequence>
<dbReference type="InterPro" id="IPR056199">
    <property type="entry name" value="SPEF2_C"/>
</dbReference>
<dbReference type="Pfam" id="PF24082">
    <property type="entry name" value="SPEF2_C"/>
    <property type="match status" value="1"/>
</dbReference>
<dbReference type="KEGG" id="caua:113067984"/>
<evidence type="ECO:0000259" key="1">
    <source>
        <dbReference type="Pfam" id="PF24082"/>
    </source>
</evidence>
<feature type="domain" description="SPEF2 C-terminal" evidence="1">
    <location>
        <begin position="2"/>
        <end position="34"/>
    </location>
</feature>
<dbReference type="RefSeq" id="XP_026096291.1">
    <property type="nucleotide sequence ID" value="XM_026240506.1"/>
</dbReference>
<dbReference type="GeneID" id="113067984"/>
<evidence type="ECO:0000313" key="4">
    <source>
        <dbReference type="RefSeq" id="XP_026096291.1"/>
    </source>
</evidence>
<dbReference type="OrthoDB" id="62528at2759"/>